<keyword evidence="1" id="KW-1277">Toxin-antitoxin system</keyword>
<evidence type="ECO:0000313" key="2">
    <source>
        <dbReference type="EMBL" id="GEO72720.1"/>
    </source>
</evidence>
<organism evidence="2 3">
    <name type="scientific">Levilactobacillus zymae</name>
    <dbReference type="NCBI Taxonomy" id="267363"/>
    <lineage>
        <taxon>Bacteria</taxon>
        <taxon>Bacillati</taxon>
        <taxon>Bacillota</taxon>
        <taxon>Bacilli</taxon>
        <taxon>Lactobacillales</taxon>
        <taxon>Lactobacillaceae</taxon>
        <taxon>Levilactobacillus</taxon>
    </lineage>
</organism>
<protein>
    <recommendedName>
        <fullName evidence="4">Type II toxin-antitoxin system mRNA interferase toxin, RelE/StbE family</fullName>
    </recommendedName>
</protein>
<reference evidence="2 3" key="1">
    <citation type="submission" date="2019-07" db="EMBL/GenBank/DDBJ databases">
        <title>Whole genome shotgun sequence of Lactobacillus zymae NBRC 107157.</title>
        <authorList>
            <person name="Hosoyama A."/>
            <person name="Uohara A."/>
            <person name="Ohji S."/>
            <person name="Ichikawa N."/>
        </authorList>
    </citation>
    <scope>NUCLEOTIDE SEQUENCE [LARGE SCALE GENOMIC DNA]</scope>
    <source>
        <strain evidence="2 3">NBRC 107157</strain>
    </source>
</reference>
<sequence>MSDDSAWTILPTPKYNRQFKRLAKKHYPMEKLYTAIAHILANDYQILLTKYHLHNLTGDKQGILEIHLEPNWLLEYQVKAQVLTLILIETGSHQDLLAK</sequence>
<dbReference type="Pfam" id="PF15738">
    <property type="entry name" value="YafQ_toxin"/>
    <property type="match status" value="1"/>
</dbReference>
<dbReference type="Proteomes" id="UP000321794">
    <property type="component" value="Unassembled WGS sequence"/>
</dbReference>
<dbReference type="NCBIfam" id="TIGR02385">
    <property type="entry name" value="RelE_StbE"/>
    <property type="match status" value="1"/>
</dbReference>
<evidence type="ECO:0008006" key="4">
    <source>
        <dbReference type="Google" id="ProtNLM"/>
    </source>
</evidence>
<name>A0ABQ0WXV7_9LACO</name>
<dbReference type="InterPro" id="IPR035093">
    <property type="entry name" value="RelE/ParE_toxin_dom_sf"/>
</dbReference>
<dbReference type="Gene3D" id="3.30.2310.20">
    <property type="entry name" value="RelE-like"/>
    <property type="match status" value="1"/>
</dbReference>
<dbReference type="EMBL" id="BJZK01000026">
    <property type="protein sequence ID" value="GEO72720.1"/>
    <property type="molecule type" value="Genomic_DNA"/>
</dbReference>
<dbReference type="SUPFAM" id="SSF143011">
    <property type="entry name" value="RelE-like"/>
    <property type="match status" value="1"/>
</dbReference>
<accession>A0ABQ0WXV7</accession>
<gene>
    <name evidence="2" type="ORF">LZY01_18880</name>
</gene>
<proteinExistence type="predicted"/>
<evidence type="ECO:0000256" key="1">
    <source>
        <dbReference type="ARBA" id="ARBA00022649"/>
    </source>
</evidence>
<comment type="caution">
    <text evidence="2">The sequence shown here is derived from an EMBL/GenBank/DDBJ whole genome shotgun (WGS) entry which is preliminary data.</text>
</comment>
<dbReference type="InterPro" id="IPR007712">
    <property type="entry name" value="RelE/ParE_toxin"/>
</dbReference>
<dbReference type="PANTHER" id="PTHR40588:SF1">
    <property type="entry name" value="MRNA INTERFERASE TOXIN YAFQ"/>
    <property type="match status" value="1"/>
</dbReference>
<dbReference type="InterPro" id="IPR004386">
    <property type="entry name" value="Toxin_YafQ-like"/>
</dbReference>
<evidence type="ECO:0000313" key="3">
    <source>
        <dbReference type="Proteomes" id="UP000321794"/>
    </source>
</evidence>
<dbReference type="RefSeq" id="WP_057730090.1">
    <property type="nucleotide sequence ID" value="NZ_BJZK01000026.1"/>
</dbReference>
<keyword evidence="3" id="KW-1185">Reference proteome</keyword>
<dbReference type="PANTHER" id="PTHR40588">
    <property type="entry name" value="MRNA INTERFERASE TOXIN YAFQ"/>
    <property type="match status" value="1"/>
</dbReference>